<gene>
    <name evidence="2" type="ORF">NCTC12126_03652</name>
</gene>
<evidence type="ECO:0000256" key="1">
    <source>
        <dbReference type="SAM" id="MobiDB-lite"/>
    </source>
</evidence>
<reference evidence="2 3" key="1">
    <citation type="submission" date="2019-03" db="EMBL/GenBank/DDBJ databases">
        <authorList>
            <consortium name="Pathogen Informatics"/>
        </authorList>
    </citation>
    <scope>NUCLEOTIDE SEQUENCE [LARGE SCALE GENOMIC DNA]</scope>
    <source>
        <strain evidence="2 3">NCTC12126</strain>
    </source>
</reference>
<evidence type="ECO:0000313" key="2">
    <source>
        <dbReference type="EMBL" id="VFS36980.1"/>
    </source>
</evidence>
<evidence type="ECO:0000313" key="3">
    <source>
        <dbReference type="Proteomes" id="UP000351155"/>
    </source>
</evidence>
<accession>A0A484YKH2</accession>
<dbReference type="EMBL" id="CAADIW010000031">
    <property type="protein sequence ID" value="VFS36980.1"/>
    <property type="molecule type" value="Genomic_DNA"/>
</dbReference>
<sequence>MKKRQKKQPKQSNMTASAPQKMEAFTFGEPSPVLDRRDILDYVECINNGKWYEPPVNFSGLAKSLRAAVHHSSPIYVKRNILTSTYIPHPLLSRQDFSRLVLDYLSLPTAILKSA</sequence>
<dbReference type="Proteomes" id="UP000351155">
    <property type="component" value="Unassembled WGS sequence"/>
</dbReference>
<dbReference type="AlphaFoldDB" id="A0A484YKH2"/>
<protein>
    <submittedName>
        <fullName evidence="2">PBSX family phage portal protein</fullName>
    </submittedName>
</protein>
<feature type="region of interest" description="Disordered" evidence="1">
    <location>
        <begin position="1"/>
        <end position="24"/>
    </location>
</feature>
<name>A0A484YKH2_9ENTR</name>
<proteinExistence type="predicted"/>
<organism evidence="2 3">
    <name type="scientific">Enterobacter cancerogenus</name>
    <dbReference type="NCBI Taxonomy" id="69218"/>
    <lineage>
        <taxon>Bacteria</taxon>
        <taxon>Pseudomonadati</taxon>
        <taxon>Pseudomonadota</taxon>
        <taxon>Gammaproteobacteria</taxon>
        <taxon>Enterobacterales</taxon>
        <taxon>Enterobacteriaceae</taxon>
        <taxon>Enterobacter</taxon>
        <taxon>Enterobacter cloacae complex</taxon>
    </lineage>
</organism>